<evidence type="ECO:0000313" key="2">
    <source>
        <dbReference type="EMBL" id="KAK7845071.1"/>
    </source>
</evidence>
<accession>A0AAW0L2N9</accession>
<name>A0AAW0L2N9_QUESU</name>
<keyword evidence="3" id="KW-1185">Reference proteome</keyword>
<feature type="domain" description="RNase H type-1" evidence="1">
    <location>
        <begin position="70"/>
        <end position="135"/>
    </location>
</feature>
<gene>
    <name evidence="2" type="ORF">CFP56_010009</name>
</gene>
<reference evidence="2 3" key="1">
    <citation type="journal article" date="2018" name="Sci. Data">
        <title>The draft genome sequence of cork oak.</title>
        <authorList>
            <person name="Ramos A.M."/>
            <person name="Usie A."/>
            <person name="Barbosa P."/>
            <person name="Barros P.M."/>
            <person name="Capote T."/>
            <person name="Chaves I."/>
            <person name="Simoes F."/>
            <person name="Abreu I."/>
            <person name="Carrasquinho I."/>
            <person name="Faro C."/>
            <person name="Guimaraes J.B."/>
            <person name="Mendonca D."/>
            <person name="Nobrega F."/>
            <person name="Rodrigues L."/>
            <person name="Saibo N.J.M."/>
            <person name="Varela M.C."/>
            <person name="Egas C."/>
            <person name="Matos J."/>
            <person name="Miguel C.M."/>
            <person name="Oliveira M.M."/>
            <person name="Ricardo C.P."/>
            <person name="Goncalves S."/>
        </authorList>
    </citation>
    <scope>NUCLEOTIDE SEQUENCE [LARGE SCALE GENOMIC DNA]</scope>
    <source>
        <strain evidence="3">cv. HL8</strain>
    </source>
</reference>
<dbReference type="EMBL" id="PKMF04000175">
    <property type="protein sequence ID" value="KAK7845071.1"/>
    <property type="molecule type" value="Genomic_DNA"/>
</dbReference>
<dbReference type="CDD" id="cd06222">
    <property type="entry name" value="RNase_H_like"/>
    <property type="match status" value="1"/>
</dbReference>
<dbReference type="AlphaFoldDB" id="A0AAW0L2N9"/>
<dbReference type="InterPro" id="IPR036397">
    <property type="entry name" value="RNaseH_sf"/>
</dbReference>
<protein>
    <recommendedName>
        <fullName evidence="1">RNase H type-1 domain-containing protein</fullName>
    </recommendedName>
</protein>
<dbReference type="GO" id="GO:0004523">
    <property type="term" value="F:RNA-DNA hybrid ribonuclease activity"/>
    <property type="evidence" value="ECO:0007669"/>
    <property type="project" value="InterPro"/>
</dbReference>
<dbReference type="InterPro" id="IPR002156">
    <property type="entry name" value="RNaseH_domain"/>
</dbReference>
<organism evidence="2 3">
    <name type="scientific">Quercus suber</name>
    <name type="common">Cork oak</name>
    <dbReference type="NCBI Taxonomy" id="58331"/>
    <lineage>
        <taxon>Eukaryota</taxon>
        <taxon>Viridiplantae</taxon>
        <taxon>Streptophyta</taxon>
        <taxon>Embryophyta</taxon>
        <taxon>Tracheophyta</taxon>
        <taxon>Spermatophyta</taxon>
        <taxon>Magnoliopsida</taxon>
        <taxon>eudicotyledons</taxon>
        <taxon>Gunneridae</taxon>
        <taxon>Pentapetalae</taxon>
        <taxon>rosids</taxon>
        <taxon>fabids</taxon>
        <taxon>Fagales</taxon>
        <taxon>Fagaceae</taxon>
        <taxon>Quercus</taxon>
    </lineage>
</organism>
<comment type="caution">
    <text evidence="2">The sequence shown here is derived from an EMBL/GenBank/DDBJ whole genome shotgun (WGS) entry which is preliminary data.</text>
</comment>
<proteinExistence type="predicted"/>
<dbReference type="InterPro" id="IPR052929">
    <property type="entry name" value="RNase_H-like_EbsB-rel"/>
</dbReference>
<sequence>MENPKKRLVVPYRPKEKDYLYTNPQDLSKCYTQSGSSLLHDSLGDLGTEEQIEGASACLGRWGRGLYKVNFDGAVFEDQACAGLGVVIRDLAGLIIGALSQRIRLPSSVVMGEALAARRAVLFAKEISVFRVVIEDQ</sequence>
<dbReference type="PANTHER" id="PTHR47074">
    <property type="entry name" value="BNAC02G40300D PROTEIN"/>
    <property type="match status" value="1"/>
</dbReference>
<evidence type="ECO:0000259" key="1">
    <source>
        <dbReference type="Pfam" id="PF13456"/>
    </source>
</evidence>
<dbReference type="Proteomes" id="UP000237347">
    <property type="component" value="Unassembled WGS sequence"/>
</dbReference>
<dbReference type="InterPro" id="IPR044730">
    <property type="entry name" value="RNase_H-like_dom_plant"/>
</dbReference>
<evidence type="ECO:0000313" key="3">
    <source>
        <dbReference type="Proteomes" id="UP000237347"/>
    </source>
</evidence>
<dbReference type="Pfam" id="PF13456">
    <property type="entry name" value="RVT_3"/>
    <property type="match status" value="1"/>
</dbReference>
<dbReference type="Gene3D" id="3.30.420.10">
    <property type="entry name" value="Ribonuclease H-like superfamily/Ribonuclease H"/>
    <property type="match status" value="1"/>
</dbReference>
<dbReference type="GO" id="GO:0003676">
    <property type="term" value="F:nucleic acid binding"/>
    <property type="evidence" value="ECO:0007669"/>
    <property type="project" value="InterPro"/>
</dbReference>
<dbReference type="PANTHER" id="PTHR47074:SF48">
    <property type="entry name" value="POLYNUCLEOTIDYL TRANSFERASE, RIBONUCLEASE H-LIKE SUPERFAMILY PROTEIN"/>
    <property type="match status" value="1"/>
</dbReference>